<name>A0A9P7YZP9_9HELO</name>
<proteinExistence type="predicted"/>
<accession>A0A9P7YZP9</accession>
<dbReference type="PANTHER" id="PTHR38048">
    <property type="entry name" value="EXPRESSED PROTEIN"/>
    <property type="match status" value="1"/>
</dbReference>
<dbReference type="CDD" id="cd12108">
    <property type="entry name" value="Hr-like"/>
    <property type="match status" value="1"/>
</dbReference>
<sequence length="268" mass="30117">MTTSPSAAPWADQPYKLLPHPRLTDTSASYAFHIAYEMSKVHNVLTRGLNAIVLQAPHIPESTKEGYSAQDVKDLLFYVEQWAATVNHHHNTEETIMFPAFEELAGQPGLMSGPLHQHEAFHNGLVELLNYAKKFGERPDEYQWEAMKSIIEGFAPPLMQHLGDEIGILKDLEKTCDSDGLKSIWANVEATAKASGNLTMFYNMFPLVLGCIDKTSDGGNDGLGFPAPFPYAIKFWFGRRYAGAWRFNPCTYWGKPQPLAMLPENRRK</sequence>
<dbReference type="Proteomes" id="UP000887226">
    <property type="component" value="Unassembled WGS sequence"/>
</dbReference>
<dbReference type="AlphaFoldDB" id="A0A9P7YZP9"/>
<protein>
    <recommendedName>
        <fullName evidence="1">Hemerythrin-like domain-containing protein</fullName>
    </recommendedName>
</protein>
<evidence type="ECO:0000313" key="2">
    <source>
        <dbReference type="EMBL" id="KAG9242948.1"/>
    </source>
</evidence>
<evidence type="ECO:0000313" key="3">
    <source>
        <dbReference type="Proteomes" id="UP000887226"/>
    </source>
</evidence>
<organism evidence="2 3">
    <name type="scientific">Calycina marina</name>
    <dbReference type="NCBI Taxonomy" id="1763456"/>
    <lineage>
        <taxon>Eukaryota</taxon>
        <taxon>Fungi</taxon>
        <taxon>Dikarya</taxon>
        <taxon>Ascomycota</taxon>
        <taxon>Pezizomycotina</taxon>
        <taxon>Leotiomycetes</taxon>
        <taxon>Helotiales</taxon>
        <taxon>Pezizellaceae</taxon>
        <taxon>Calycina</taxon>
    </lineage>
</organism>
<dbReference type="InterPro" id="IPR012312">
    <property type="entry name" value="Hemerythrin-like"/>
</dbReference>
<gene>
    <name evidence="2" type="ORF">BJ878DRAFT_513057</name>
</gene>
<dbReference type="EMBL" id="MU254020">
    <property type="protein sequence ID" value="KAG9242948.1"/>
    <property type="molecule type" value="Genomic_DNA"/>
</dbReference>
<dbReference type="Gene3D" id="1.20.120.520">
    <property type="entry name" value="nmb1532 protein domain like"/>
    <property type="match status" value="1"/>
</dbReference>
<keyword evidence="3" id="KW-1185">Reference proteome</keyword>
<dbReference type="InterPro" id="IPR053206">
    <property type="entry name" value="Dimeric_xanthone_biosynth"/>
</dbReference>
<evidence type="ECO:0000259" key="1">
    <source>
        <dbReference type="Pfam" id="PF01814"/>
    </source>
</evidence>
<dbReference type="Pfam" id="PF01814">
    <property type="entry name" value="Hemerythrin"/>
    <property type="match status" value="1"/>
</dbReference>
<comment type="caution">
    <text evidence="2">The sequence shown here is derived from an EMBL/GenBank/DDBJ whole genome shotgun (WGS) entry which is preliminary data.</text>
</comment>
<feature type="domain" description="Hemerythrin-like" evidence="1">
    <location>
        <begin position="34"/>
        <end position="169"/>
    </location>
</feature>
<reference evidence="2" key="1">
    <citation type="journal article" date="2021" name="IMA Fungus">
        <title>Genomic characterization of three marine fungi, including Emericellopsis atlantica sp. nov. with signatures of a generalist lifestyle and marine biomass degradation.</title>
        <authorList>
            <person name="Hagestad O.C."/>
            <person name="Hou L."/>
            <person name="Andersen J.H."/>
            <person name="Hansen E.H."/>
            <person name="Altermark B."/>
            <person name="Li C."/>
            <person name="Kuhnert E."/>
            <person name="Cox R.J."/>
            <person name="Crous P.W."/>
            <person name="Spatafora J.W."/>
            <person name="Lail K."/>
            <person name="Amirebrahimi M."/>
            <person name="Lipzen A."/>
            <person name="Pangilinan J."/>
            <person name="Andreopoulos W."/>
            <person name="Hayes R.D."/>
            <person name="Ng V."/>
            <person name="Grigoriev I.V."/>
            <person name="Jackson S.A."/>
            <person name="Sutton T.D.S."/>
            <person name="Dobson A.D.W."/>
            <person name="Rama T."/>
        </authorList>
    </citation>
    <scope>NUCLEOTIDE SEQUENCE</scope>
    <source>
        <strain evidence="2">TRa3180A</strain>
    </source>
</reference>
<dbReference type="OrthoDB" id="58416at2759"/>
<dbReference type="PANTHER" id="PTHR38048:SF2">
    <property type="entry name" value="HEMERYTHRIN-LIKE DOMAIN-CONTAINING PROTEIN"/>
    <property type="match status" value="1"/>
</dbReference>